<keyword evidence="1" id="KW-0472">Membrane</keyword>
<feature type="transmembrane region" description="Helical" evidence="1">
    <location>
        <begin position="297"/>
        <end position="317"/>
    </location>
</feature>
<feature type="transmembrane region" description="Helical" evidence="1">
    <location>
        <begin position="353"/>
        <end position="373"/>
    </location>
</feature>
<dbReference type="EMBL" id="CAADID010000023">
    <property type="protein sequence ID" value="VFR74250.1"/>
    <property type="molecule type" value="Genomic_DNA"/>
</dbReference>
<protein>
    <recommendedName>
        <fullName evidence="4">Transmembrane protein</fullName>
    </recommendedName>
</protein>
<feature type="transmembrane region" description="Helical" evidence="1">
    <location>
        <begin position="446"/>
        <end position="462"/>
    </location>
</feature>
<evidence type="ECO:0000313" key="2">
    <source>
        <dbReference type="EMBL" id="VFR42996.1"/>
    </source>
</evidence>
<dbReference type="AlphaFoldDB" id="A0A484QZ61"/>
<feature type="transmembrane region" description="Helical" evidence="1">
    <location>
        <begin position="230"/>
        <end position="248"/>
    </location>
</feature>
<gene>
    <name evidence="2" type="ORF">ANT2_4453</name>
    <name evidence="3" type="ORF">ANT3_4457</name>
</gene>
<sequence>MCTRSPSEEVRTIRMRVGMGKKQATAKAKGQDTTERRTSRDLAMYNKALWNGWCGAPWPASPGETRYDLAFSQACCTEALQLCVVSVLSTHVHQSLTMRRHPDLLLADFLNLVTFLMLAWLLWLCQFGLDFSDEGFYLVWAANPFLYEVSTTQFGFVYHPLYLLLNGDIAGFRQANLLLTFSLAWFASYQLLHRPDFEQSFSLYPRASISAALALSAFLMLRLWLPTPNYNGLALQALCLASAGLLMASPRKEARSLAGWMLLGLAGSLLFLAKPTSAIALTCLTGLYLFLARKFSLVLICLSAAIALLCFIISALLIDGSIGGFIQRLIDGVVAYTVLDAEPLSLFRLEPLALPHIVSLALFALTVAVFMLIAVNGTGGRAGRVVGSLFLLALGATTLAILAGTRKTPIIVGPFQELLLAALPFGMLAATLALHRTWRAPLQLERWALILFLLGLPYAFVFGSNNNYWSTATHAIIFWIMAGAVLLQSTAHWKALLAAGFCAQLLVAVQLNNAALEPYRQPYALSDQSFEITLPGTGAHLRIAHTFGEYLGDVMGLVHDTGMPPGTPVIDFTGHSPTVLHVMGARSIGQAWMVGGYPGSNTLAKMMLSRVPCQDLAKAWLLTEPDGPKRLDLEAILPDFGADPLADYTIVGSLPTPPGKSGYPETFTQELRRPVRSVMAADQACIAARKRE</sequence>
<evidence type="ECO:0000313" key="3">
    <source>
        <dbReference type="EMBL" id="VFR74250.1"/>
    </source>
</evidence>
<feature type="transmembrane region" description="Helical" evidence="1">
    <location>
        <begin position="415"/>
        <end position="434"/>
    </location>
</feature>
<feature type="transmembrane region" description="Helical" evidence="1">
    <location>
        <begin position="260"/>
        <end position="291"/>
    </location>
</feature>
<accession>A0A484QZ61</accession>
<feature type="transmembrane region" description="Helical" evidence="1">
    <location>
        <begin position="104"/>
        <end position="123"/>
    </location>
</feature>
<organism evidence="2">
    <name type="scientific">plant metagenome</name>
    <dbReference type="NCBI Taxonomy" id="1297885"/>
    <lineage>
        <taxon>unclassified sequences</taxon>
        <taxon>metagenomes</taxon>
        <taxon>organismal metagenomes</taxon>
    </lineage>
</organism>
<name>A0A484QZ61_9ZZZZ</name>
<feature type="transmembrane region" description="Helical" evidence="1">
    <location>
        <begin position="468"/>
        <end position="487"/>
    </location>
</feature>
<dbReference type="EMBL" id="CAADIG010000014">
    <property type="protein sequence ID" value="VFR42996.1"/>
    <property type="molecule type" value="Genomic_DNA"/>
</dbReference>
<proteinExistence type="predicted"/>
<feature type="transmembrane region" description="Helical" evidence="1">
    <location>
        <begin position="385"/>
        <end position="403"/>
    </location>
</feature>
<feature type="transmembrane region" description="Helical" evidence="1">
    <location>
        <begin position="204"/>
        <end position="224"/>
    </location>
</feature>
<evidence type="ECO:0000256" key="1">
    <source>
        <dbReference type="SAM" id="Phobius"/>
    </source>
</evidence>
<keyword evidence="1" id="KW-0812">Transmembrane</keyword>
<evidence type="ECO:0008006" key="4">
    <source>
        <dbReference type="Google" id="ProtNLM"/>
    </source>
</evidence>
<reference evidence="2" key="1">
    <citation type="submission" date="2019-03" db="EMBL/GenBank/DDBJ databases">
        <authorList>
            <person name="Danneels B."/>
        </authorList>
    </citation>
    <scope>NUCLEOTIDE SEQUENCE</scope>
</reference>
<feature type="transmembrane region" description="Helical" evidence="1">
    <location>
        <begin position="171"/>
        <end position="192"/>
    </location>
</feature>
<keyword evidence="1" id="KW-1133">Transmembrane helix</keyword>